<organism evidence="1 2">
    <name type="scientific">Aeribacillus alveayuensis</name>
    <dbReference type="NCBI Taxonomy" id="279215"/>
    <lineage>
        <taxon>Bacteria</taxon>
        <taxon>Bacillati</taxon>
        <taxon>Bacillota</taxon>
        <taxon>Bacilli</taxon>
        <taxon>Bacillales</taxon>
        <taxon>Bacillaceae</taxon>
        <taxon>Aeribacillus</taxon>
    </lineage>
</organism>
<comment type="caution">
    <text evidence="1">The sequence shown here is derived from an EMBL/GenBank/DDBJ whole genome shotgun (WGS) entry which is preliminary data.</text>
</comment>
<accession>A0ABT9VLF5</accession>
<keyword evidence="2" id="KW-1185">Reference proteome</keyword>
<sequence length="74" mass="8694">MILYTTMPQELIFQGANEEFLKQKVVQVHGISVLVQEYEPMRYRIVRVLSSNPNHFLIDSIMPGQTVQYFDKSF</sequence>
<dbReference type="RefSeq" id="WP_044746892.1">
    <property type="nucleotide sequence ID" value="NZ_JAUSTR010000001.1"/>
</dbReference>
<proteinExistence type="predicted"/>
<protein>
    <submittedName>
        <fullName evidence="1">Uncharacterized protein</fullName>
    </submittedName>
</protein>
<evidence type="ECO:0000313" key="2">
    <source>
        <dbReference type="Proteomes" id="UP001225646"/>
    </source>
</evidence>
<name>A0ABT9VLF5_9BACI</name>
<dbReference type="Pfam" id="PF14035">
    <property type="entry name" value="YlzJ"/>
    <property type="match status" value="1"/>
</dbReference>
<dbReference type="InterPro" id="IPR025619">
    <property type="entry name" value="YlzJ"/>
</dbReference>
<dbReference type="EMBL" id="JAUSTR010000001">
    <property type="protein sequence ID" value="MDQ0161793.1"/>
    <property type="molecule type" value="Genomic_DNA"/>
</dbReference>
<reference evidence="1 2" key="1">
    <citation type="submission" date="2023-07" db="EMBL/GenBank/DDBJ databases">
        <title>Genomic Encyclopedia of Type Strains, Phase IV (KMG-IV): sequencing the most valuable type-strain genomes for metagenomic binning, comparative biology and taxonomic classification.</title>
        <authorList>
            <person name="Goeker M."/>
        </authorList>
    </citation>
    <scope>NUCLEOTIDE SEQUENCE [LARGE SCALE GENOMIC DNA]</scope>
    <source>
        <strain evidence="1 2">DSM 19092</strain>
    </source>
</reference>
<dbReference type="Proteomes" id="UP001225646">
    <property type="component" value="Unassembled WGS sequence"/>
</dbReference>
<evidence type="ECO:0000313" key="1">
    <source>
        <dbReference type="EMBL" id="MDQ0161793.1"/>
    </source>
</evidence>
<gene>
    <name evidence="1" type="ORF">J2S06_000863</name>
</gene>